<dbReference type="PROSITE" id="PS51257">
    <property type="entry name" value="PROKAR_LIPOPROTEIN"/>
    <property type="match status" value="1"/>
</dbReference>
<evidence type="ECO:0000256" key="6">
    <source>
        <dbReference type="RuleBase" id="RU003915"/>
    </source>
</evidence>
<gene>
    <name evidence="8" type="ORF">FYJ29_11405</name>
</gene>
<comment type="catalytic activity">
    <reaction evidence="1 5 6">
        <text>[protein]-peptidylproline (omega=180) = [protein]-peptidylproline (omega=0)</text>
        <dbReference type="Rhea" id="RHEA:16237"/>
        <dbReference type="Rhea" id="RHEA-COMP:10747"/>
        <dbReference type="Rhea" id="RHEA-COMP:10748"/>
        <dbReference type="ChEBI" id="CHEBI:83833"/>
        <dbReference type="ChEBI" id="CHEBI:83834"/>
        <dbReference type="EC" id="5.2.1.8"/>
    </reaction>
</comment>
<evidence type="ECO:0000256" key="3">
    <source>
        <dbReference type="ARBA" id="ARBA00023110"/>
    </source>
</evidence>
<dbReference type="PANTHER" id="PTHR43811">
    <property type="entry name" value="FKBP-TYPE PEPTIDYL-PROLYL CIS-TRANS ISOMERASE FKPA"/>
    <property type="match status" value="1"/>
</dbReference>
<dbReference type="Pfam" id="PF00254">
    <property type="entry name" value="FKBP_C"/>
    <property type="match status" value="1"/>
</dbReference>
<dbReference type="GO" id="GO:0003755">
    <property type="term" value="F:peptidyl-prolyl cis-trans isomerase activity"/>
    <property type="evidence" value="ECO:0007669"/>
    <property type="project" value="UniProtKB-UniRule"/>
</dbReference>
<dbReference type="EC" id="5.2.1.8" evidence="6"/>
<evidence type="ECO:0000256" key="5">
    <source>
        <dbReference type="PROSITE-ProRule" id="PRU00277"/>
    </source>
</evidence>
<organism evidence="8 9">
    <name type="scientific">Sodaliphilus pleomorphus</name>
    <dbReference type="NCBI Taxonomy" id="2606626"/>
    <lineage>
        <taxon>Bacteria</taxon>
        <taxon>Pseudomonadati</taxon>
        <taxon>Bacteroidota</taxon>
        <taxon>Bacteroidia</taxon>
        <taxon>Bacteroidales</taxon>
        <taxon>Muribaculaceae</taxon>
        <taxon>Sodaliphilus</taxon>
    </lineage>
</organism>
<name>A0A6L5XFV1_9BACT</name>
<evidence type="ECO:0000256" key="4">
    <source>
        <dbReference type="ARBA" id="ARBA00023235"/>
    </source>
</evidence>
<keyword evidence="9" id="KW-1185">Reference proteome</keyword>
<comment type="caution">
    <text evidence="8">The sequence shown here is derived from an EMBL/GenBank/DDBJ whole genome shotgun (WGS) entry which is preliminary data.</text>
</comment>
<dbReference type="SUPFAM" id="SSF54534">
    <property type="entry name" value="FKBP-like"/>
    <property type="match status" value="1"/>
</dbReference>
<dbReference type="InterPro" id="IPR046357">
    <property type="entry name" value="PPIase_dom_sf"/>
</dbReference>
<protein>
    <recommendedName>
        <fullName evidence="6">Peptidyl-prolyl cis-trans isomerase</fullName>
        <ecNumber evidence="6">5.2.1.8</ecNumber>
    </recommendedName>
</protein>
<sequence>MNKAIILATVAFAAVATSSCKHKYNISDQDATAAQEQYQELSTAQSEDKAFIARQLKADTALKQTASGLVYKITAPGSGEQFKEDDKVKVIYTGKHVDGQVFDSSNGQAVSFPVAAVVPGFKQMLLMMRPGAKAYCIIPGDLAYGQQGTPDGSIAPNETLVFEIEAVGLDK</sequence>
<dbReference type="RefSeq" id="WP_154327458.1">
    <property type="nucleotide sequence ID" value="NZ_CP045696.1"/>
</dbReference>
<keyword evidence="3 5" id="KW-0697">Rotamase</keyword>
<dbReference type="AlphaFoldDB" id="A0A6L5XFV1"/>
<evidence type="ECO:0000313" key="9">
    <source>
        <dbReference type="Proteomes" id="UP000483362"/>
    </source>
</evidence>
<dbReference type="Gene3D" id="3.10.50.40">
    <property type="match status" value="1"/>
</dbReference>
<dbReference type="PANTHER" id="PTHR43811:SF19">
    <property type="entry name" value="39 KDA FK506-BINDING NUCLEAR PROTEIN"/>
    <property type="match status" value="1"/>
</dbReference>
<dbReference type="EMBL" id="VULT01000020">
    <property type="protein sequence ID" value="MSS18360.1"/>
    <property type="molecule type" value="Genomic_DNA"/>
</dbReference>
<reference evidence="8 9" key="1">
    <citation type="submission" date="2019-08" db="EMBL/GenBank/DDBJ databases">
        <title>In-depth cultivation of the pig gut microbiome towards novel bacterial diversity and tailored functional studies.</title>
        <authorList>
            <person name="Wylensek D."/>
            <person name="Hitch T.C.A."/>
            <person name="Clavel T."/>
        </authorList>
    </citation>
    <scope>NUCLEOTIDE SEQUENCE [LARGE SCALE GENOMIC DNA]</scope>
    <source>
        <strain evidence="8 9">Oil-RF-744-WCA-WT-10</strain>
    </source>
</reference>
<evidence type="ECO:0000259" key="7">
    <source>
        <dbReference type="PROSITE" id="PS50059"/>
    </source>
</evidence>
<dbReference type="InterPro" id="IPR001179">
    <property type="entry name" value="PPIase_FKBP_dom"/>
</dbReference>
<keyword evidence="4 5" id="KW-0413">Isomerase</keyword>
<evidence type="ECO:0000313" key="8">
    <source>
        <dbReference type="EMBL" id="MSS18360.1"/>
    </source>
</evidence>
<evidence type="ECO:0000256" key="1">
    <source>
        <dbReference type="ARBA" id="ARBA00000971"/>
    </source>
</evidence>
<dbReference type="PROSITE" id="PS50059">
    <property type="entry name" value="FKBP_PPIASE"/>
    <property type="match status" value="1"/>
</dbReference>
<proteinExistence type="inferred from homology"/>
<feature type="domain" description="PPIase FKBP-type" evidence="7">
    <location>
        <begin position="85"/>
        <end position="170"/>
    </location>
</feature>
<comment type="similarity">
    <text evidence="2 6">Belongs to the FKBP-type PPIase family.</text>
</comment>
<accession>A0A6L5XFV1</accession>
<evidence type="ECO:0000256" key="2">
    <source>
        <dbReference type="ARBA" id="ARBA00006577"/>
    </source>
</evidence>
<dbReference type="Proteomes" id="UP000483362">
    <property type="component" value="Unassembled WGS sequence"/>
</dbReference>